<protein>
    <submittedName>
        <fullName evidence="1">Uncharacterized protein</fullName>
    </submittedName>
</protein>
<evidence type="ECO:0000313" key="1">
    <source>
        <dbReference type="EMBL" id="GLS83258.1"/>
    </source>
</evidence>
<evidence type="ECO:0000313" key="2">
    <source>
        <dbReference type="Proteomes" id="UP001157439"/>
    </source>
</evidence>
<dbReference type="AlphaFoldDB" id="A0AA37TPJ3"/>
<sequence length="145" mass="16653">MPTDTFTVTGNNKYDYWLVNGRRDWAVIPSGTITGFDEDLPIRLQVGHAGFGQIHIEKRHRHWLRKINKSLQEVLALKLAQPGTIYSTEEDRKIKIAMRLSPDALLILRLTPHRYGNFLTVVSLYIRNGKLDGDILGRYCSSFKN</sequence>
<proteinExistence type="predicted"/>
<dbReference type="EMBL" id="BSPO01000002">
    <property type="protein sequence ID" value="GLS83258.1"/>
    <property type="molecule type" value="Genomic_DNA"/>
</dbReference>
<keyword evidence="2" id="KW-1185">Reference proteome</keyword>
<organism evidence="1 2">
    <name type="scientific">Paraferrimonas haliotis</name>
    <dbReference type="NCBI Taxonomy" id="2013866"/>
    <lineage>
        <taxon>Bacteria</taxon>
        <taxon>Pseudomonadati</taxon>
        <taxon>Pseudomonadota</taxon>
        <taxon>Gammaproteobacteria</taxon>
        <taxon>Alteromonadales</taxon>
        <taxon>Ferrimonadaceae</taxon>
        <taxon>Paraferrimonas</taxon>
    </lineage>
</organism>
<gene>
    <name evidence="1" type="ORF">GCM10007894_12350</name>
</gene>
<dbReference type="Proteomes" id="UP001157439">
    <property type="component" value="Unassembled WGS sequence"/>
</dbReference>
<dbReference type="RefSeq" id="WP_095497180.1">
    <property type="nucleotide sequence ID" value="NZ_BSPO01000002.1"/>
</dbReference>
<reference evidence="1 2" key="1">
    <citation type="journal article" date="2014" name="Int. J. Syst. Evol. Microbiol.">
        <title>Complete genome sequence of Corynebacterium casei LMG S-19264T (=DSM 44701T), isolated from a smear-ripened cheese.</title>
        <authorList>
            <consortium name="US DOE Joint Genome Institute (JGI-PGF)"/>
            <person name="Walter F."/>
            <person name="Albersmeier A."/>
            <person name="Kalinowski J."/>
            <person name="Ruckert C."/>
        </authorList>
    </citation>
    <scope>NUCLEOTIDE SEQUENCE [LARGE SCALE GENOMIC DNA]</scope>
    <source>
        <strain evidence="1 2">NBRC 112785</strain>
    </source>
</reference>
<accession>A0AA37TPJ3</accession>
<comment type="caution">
    <text evidence="1">The sequence shown here is derived from an EMBL/GenBank/DDBJ whole genome shotgun (WGS) entry which is preliminary data.</text>
</comment>
<name>A0AA37TPJ3_9GAMM</name>